<dbReference type="EMBL" id="CP013480">
    <property type="protein sequence ID" value="ALS59462.1"/>
    <property type="molecule type" value="Genomic_DNA"/>
</dbReference>
<protein>
    <submittedName>
        <fullName evidence="1">Uncharacterized protein</fullName>
    </submittedName>
</protein>
<dbReference type="Proteomes" id="UP000060277">
    <property type="component" value="Chromosome"/>
</dbReference>
<proteinExistence type="predicted"/>
<name>A0ABN4JF50_9BURK</name>
<organism evidence="1 2">
    <name type="scientific">Pandoraea norimbergensis</name>
    <dbReference type="NCBI Taxonomy" id="93219"/>
    <lineage>
        <taxon>Bacteria</taxon>
        <taxon>Pseudomonadati</taxon>
        <taxon>Pseudomonadota</taxon>
        <taxon>Betaproteobacteria</taxon>
        <taxon>Burkholderiales</taxon>
        <taxon>Burkholderiaceae</taxon>
        <taxon>Pandoraea</taxon>
    </lineage>
</organism>
<keyword evidence="2" id="KW-1185">Reference proteome</keyword>
<evidence type="ECO:0000313" key="2">
    <source>
        <dbReference type="Proteomes" id="UP000060277"/>
    </source>
</evidence>
<accession>A0ABN4JF50</accession>
<evidence type="ECO:0000313" key="1">
    <source>
        <dbReference type="EMBL" id="ALS59462.1"/>
    </source>
</evidence>
<sequence>MSSRQSPLSIRLPTTQTGRTSASCSAKYAARVIGGRDQSKCCGVAVVLEDGDAEAGAAALAEVMADVGAKVDLKAGAAVGA</sequence>
<gene>
    <name evidence="1" type="ORF">AT302_06510</name>
</gene>
<reference evidence="2" key="1">
    <citation type="submission" date="2015-12" db="EMBL/GenBank/DDBJ databases">
        <title>Complete genome sequence of Pandoraea norimbergensis DSM 11628.</title>
        <authorList>
            <person name="Ee R."/>
            <person name="Lim Y.-L."/>
            <person name="Yong D."/>
            <person name="Yin W.-F."/>
            <person name="Chan K.-G."/>
        </authorList>
    </citation>
    <scope>NUCLEOTIDE SEQUENCE [LARGE SCALE GENOMIC DNA]</scope>
    <source>
        <strain evidence="2">DSM 11628</strain>
    </source>
</reference>